<name>A0A317DZF8_9PROT</name>
<dbReference type="NCBIfam" id="NF001390">
    <property type="entry name" value="PRK00281.1-4"/>
    <property type="match status" value="1"/>
</dbReference>
<dbReference type="RefSeq" id="WP_109907176.1">
    <property type="nucleotide sequence ID" value="NZ_QGLE01000010.1"/>
</dbReference>
<dbReference type="NCBIfam" id="NF001389">
    <property type="entry name" value="PRK00281.1-2"/>
    <property type="match status" value="1"/>
</dbReference>
<keyword evidence="5 14" id="KW-1003">Cell membrane</keyword>
<dbReference type="GO" id="GO:0009252">
    <property type="term" value="P:peptidoglycan biosynthetic process"/>
    <property type="evidence" value="ECO:0007669"/>
    <property type="project" value="UniProtKB-KW"/>
</dbReference>
<comment type="similarity">
    <text evidence="2 14">Belongs to the UppP family.</text>
</comment>
<dbReference type="PANTHER" id="PTHR30622:SF3">
    <property type="entry name" value="UNDECAPRENYL-DIPHOSPHATASE"/>
    <property type="match status" value="1"/>
</dbReference>
<dbReference type="GO" id="GO:0050380">
    <property type="term" value="F:undecaprenyl-diphosphatase activity"/>
    <property type="evidence" value="ECO:0007669"/>
    <property type="project" value="UniProtKB-UniRule"/>
</dbReference>
<gene>
    <name evidence="14" type="primary">uppP</name>
    <name evidence="15" type="ORF">DKG74_15970</name>
</gene>
<evidence type="ECO:0000256" key="3">
    <source>
        <dbReference type="ARBA" id="ARBA00012374"/>
    </source>
</evidence>
<comment type="function">
    <text evidence="14">Catalyzes the dephosphorylation of undecaprenyl diphosphate (UPP). Confers resistance to bacitracin.</text>
</comment>
<keyword evidence="8 14" id="KW-1133">Transmembrane helix</keyword>
<feature type="transmembrane region" description="Helical" evidence="14">
    <location>
        <begin position="184"/>
        <end position="205"/>
    </location>
</feature>
<evidence type="ECO:0000256" key="12">
    <source>
        <dbReference type="ARBA" id="ARBA00032932"/>
    </source>
</evidence>
<organism evidence="15 16">
    <name type="scientific">Zavarzinia aquatilis</name>
    <dbReference type="NCBI Taxonomy" id="2211142"/>
    <lineage>
        <taxon>Bacteria</taxon>
        <taxon>Pseudomonadati</taxon>
        <taxon>Pseudomonadota</taxon>
        <taxon>Alphaproteobacteria</taxon>
        <taxon>Rhodospirillales</taxon>
        <taxon>Zavarziniaceae</taxon>
        <taxon>Zavarzinia</taxon>
    </lineage>
</organism>
<comment type="caution">
    <text evidence="15">The sequence shown here is derived from an EMBL/GenBank/DDBJ whole genome shotgun (WGS) entry which is preliminary data.</text>
</comment>
<dbReference type="InterPro" id="IPR003824">
    <property type="entry name" value="UppP"/>
</dbReference>
<dbReference type="EMBL" id="QGLE01000010">
    <property type="protein sequence ID" value="PWR20178.1"/>
    <property type="molecule type" value="Genomic_DNA"/>
</dbReference>
<dbReference type="GO" id="GO:0005886">
    <property type="term" value="C:plasma membrane"/>
    <property type="evidence" value="ECO:0007669"/>
    <property type="project" value="UniProtKB-SubCell"/>
</dbReference>
<dbReference type="GO" id="GO:0008360">
    <property type="term" value="P:regulation of cell shape"/>
    <property type="evidence" value="ECO:0007669"/>
    <property type="project" value="UniProtKB-KW"/>
</dbReference>
<feature type="transmembrane region" description="Helical" evidence="14">
    <location>
        <begin position="246"/>
        <end position="266"/>
    </location>
</feature>
<keyword evidence="9 14" id="KW-0472">Membrane</keyword>
<evidence type="ECO:0000256" key="9">
    <source>
        <dbReference type="ARBA" id="ARBA00023136"/>
    </source>
</evidence>
<dbReference type="EC" id="3.6.1.27" evidence="3 14"/>
<keyword evidence="6 14" id="KW-0812">Transmembrane</keyword>
<dbReference type="OrthoDB" id="9808289at2"/>
<feature type="transmembrane region" description="Helical" evidence="14">
    <location>
        <begin position="41"/>
        <end position="61"/>
    </location>
</feature>
<dbReference type="NCBIfam" id="TIGR00753">
    <property type="entry name" value="undec_PP_bacA"/>
    <property type="match status" value="1"/>
</dbReference>
<dbReference type="PANTHER" id="PTHR30622">
    <property type="entry name" value="UNDECAPRENYL-DIPHOSPHATASE"/>
    <property type="match status" value="1"/>
</dbReference>
<evidence type="ECO:0000256" key="7">
    <source>
        <dbReference type="ARBA" id="ARBA00022801"/>
    </source>
</evidence>
<comment type="subcellular location">
    <subcellularLocation>
        <location evidence="1 14">Cell membrane</location>
        <topology evidence="1 14">Multi-pass membrane protein</topology>
    </subcellularLocation>
</comment>
<evidence type="ECO:0000256" key="14">
    <source>
        <dbReference type="HAMAP-Rule" id="MF_01006"/>
    </source>
</evidence>
<evidence type="ECO:0000256" key="10">
    <source>
        <dbReference type="ARBA" id="ARBA00023251"/>
    </source>
</evidence>
<comment type="miscellaneous">
    <text evidence="14">Bacitracin is thought to be involved in the inhibition of peptidoglycan synthesis by sequestering undecaprenyl diphosphate, thereby reducing the pool of lipid carrier available.</text>
</comment>
<evidence type="ECO:0000256" key="5">
    <source>
        <dbReference type="ARBA" id="ARBA00022475"/>
    </source>
</evidence>
<keyword evidence="10 14" id="KW-0046">Antibiotic resistance</keyword>
<evidence type="ECO:0000256" key="13">
    <source>
        <dbReference type="ARBA" id="ARBA00047594"/>
    </source>
</evidence>
<keyword evidence="16" id="KW-1185">Reference proteome</keyword>
<dbReference type="Proteomes" id="UP000245461">
    <property type="component" value="Unassembled WGS sequence"/>
</dbReference>
<dbReference type="AlphaFoldDB" id="A0A317DZF8"/>
<feature type="transmembrane region" description="Helical" evidence="14">
    <location>
        <begin position="82"/>
        <end position="101"/>
    </location>
</feature>
<feature type="transmembrane region" description="Helical" evidence="14">
    <location>
        <begin position="141"/>
        <end position="164"/>
    </location>
</feature>
<evidence type="ECO:0000313" key="15">
    <source>
        <dbReference type="EMBL" id="PWR20178.1"/>
    </source>
</evidence>
<sequence>MDLFLLLSVVLIGTLEGLTEFLPVSSTGHLIVLKEALGVDLPQAFLIAIQLGAILAVCTVYHRRITSTLQGLVARDPRAIRFTINLLVGFLPAMVVGLLAYKVIKEVLLESPLTVAIALIVGGIAILLLEKRFNRPRIHSVDDLAPATAFGIGVVQCLAMVPGVSRSGATIMGGLGFGLGRKAAAEFSFFLAIPTMVAATAYDLYKTAGTLTHEGAGAIAIGFGIAFVVAALVVKAAVGFIERHGFAPFALYRIGAGALVLVWLALR</sequence>
<keyword evidence="14" id="KW-0573">Peptidoglycan synthesis</keyword>
<dbReference type="GO" id="GO:0071555">
    <property type="term" value="P:cell wall organization"/>
    <property type="evidence" value="ECO:0007669"/>
    <property type="project" value="UniProtKB-KW"/>
</dbReference>
<keyword evidence="7 14" id="KW-0378">Hydrolase</keyword>
<evidence type="ECO:0000256" key="8">
    <source>
        <dbReference type="ARBA" id="ARBA00022989"/>
    </source>
</evidence>
<comment type="catalytic activity">
    <reaction evidence="13 14">
        <text>di-trans,octa-cis-undecaprenyl diphosphate + H2O = di-trans,octa-cis-undecaprenyl phosphate + phosphate + H(+)</text>
        <dbReference type="Rhea" id="RHEA:28094"/>
        <dbReference type="ChEBI" id="CHEBI:15377"/>
        <dbReference type="ChEBI" id="CHEBI:15378"/>
        <dbReference type="ChEBI" id="CHEBI:43474"/>
        <dbReference type="ChEBI" id="CHEBI:58405"/>
        <dbReference type="ChEBI" id="CHEBI:60392"/>
        <dbReference type="EC" id="3.6.1.27"/>
    </reaction>
</comment>
<dbReference type="HAMAP" id="MF_01006">
    <property type="entry name" value="Undec_diphosphatase"/>
    <property type="match status" value="1"/>
</dbReference>
<feature type="transmembrane region" description="Helical" evidence="14">
    <location>
        <begin position="107"/>
        <end position="129"/>
    </location>
</feature>
<keyword evidence="14" id="KW-0961">Cell wall biogenesis/degradation</keyword>
<keyword evidence="14" id="KW-0133">Cell shape</keyword>
<accession>A0A317DZF8</accession>
<evidence type="ECO:0000313" key="16">
    <source>
        <dbReference type="Proteomes" id="UP000245461"/>
    </source>
</evidence>
<evidence type="ECO:0000256" key="1">
    <source>
        <dbReference type="ARBA" id="ARBA00004651"/>
    </source>
</evidence>
<feature type="transmembrane region" description="Helical" evidence="14">
    <location>
        <begin position="217"/>
        <end position="240"/>
    </location>
</feature>
<dbReference type="GO" id="GO:0046677">
    <property type="term" value="P:response to antibiotic"/>
    <property type="evidence" value="ECO:0007669"/>
    <property type="project" value="UniProtKB-UniRule"/>
</dbReference>
<evidence type="ECO:0000256" key="11">
    <source>
        <dbReference type="ARBA" id="ARBA00032707"/>
    </source>
</evidence>
<protein>
    <recommendedName>
        <fullName evidence="4 14">Undecaprenyl-diphosphatase</fullName>
        <ecNumber evidence="3 14">3.6.1.27</ecNumber>
    </recommendedName>
    <alternativeName>
        <fullName evidence="12 14">Bacitracin resistance protein</fullName>
    </alternativeName>
    <alternativeName>
        <fullName evidence="11 14">Undecaprenyl pyrophosphate phosphatase</fullName>
    </alternativeName>
</protein>
<evidence type="ECO:0000256" key="6">
    <source>
        <dbReference type="ARBA" id="ARBA00022692"/>
    </source>
</evidence>
<evidence type="ECO:0000256" key="4">
    <source>
        <dbReference type="ARBA" id="ARBA00021581"/>
    </source>
</evidence>
<proteinExistence type="inferred from homology"/>
<reference evidence="15 16" key="1">
    <citation type="submission" date="2018-05" db="EMBL/GenBank/DDBJ databases">
        <title>Zavarzinia sp. HR-AS.</title>
        <authorList>
            <person name="Lee Y."/>
            <person name="Jeon C.O."/>
        </authorList>
    </citation>
    <scope>NUCLEOTIDE SEQUENCE [LARGE SCALE GENOMIC DNA]</scope>
    <source>
        <strain evidence="15 16">HR-AS</strain>
    </source>
</reference>
<dbReference type="Pfam" id="PF02673">
    <property type="entry name" value="BacA"/>
    <property type="match status" value="1"/>
</dbReference>
<evidence type="ECO:0000256" key="2">
    <source>
        <dbReference type="ARBA" id="ARBA00010621"/>
    </source>
</evidence>